<dbReference type="AlphaFoldDB" id="A0A0V1HE37"/>
<comment type="caution">
    <text evidence="1">The sequence shown here is derived from an EMBL/GenBank/DDBJ whole genome shotgun (WGS) entry which is preliminary data.</text>
</comment>
<proteinExistence type="predicted"/>
<accession>A0A0V1HE37</accession>
<gene>
    <name evidence="1" type="ORF">T11_1213</name>
</gene>
<evidence type="ECO:0000313" key="1">
    <source>
        <dbReference type="EMBL" id="KRZ08450.1"/>
    </source>
</evidence>
<sequence>MYLNTIKPHLECNKIYIYLINLIQNQNFNNWSKNAINGFLKTCSWKNFYQIRSTQSVIYKDGYRKTSISISTHINKCGFYRLLRKK</sequence>
<protein>
    <submittedName>
        <fullName evidence="1">Uncharacterized protein</fullName>
    </submittedName>
</protein>
<dbReference type="EMBL" id="JYDP01000086">
    <property type="protein sequence ID" value="KRZ08450.1"/>
    <property type="molecule type" value="Genomic_DNA"/>
</dbReference>
<name>A0A0V1HE37_9BILA</name>
<keyword evidence="2" id="KW-1185">Reference proteome</keyword>
<evidence type="ECO:0000313" key="2">
    <source>
        <dbReference type="Proteomes" id="UP000055024"/>
    </source>
</evidence>
<reference evidence="1 2" key="1">
    <citation type="submission" date="2015-01" db="EMBL/GenBank/DDBJ databases">
        <title>Evolution of Trichinella species and genotypes.</title>
        <authorList>
            <person name="Korhonen P.K."/>
            <person name="Edoardo P."/>
            <person name="Giuseppe L.R."/>
            <person name="Gasser R.B."/>
        </authorList>
    </citation>
    <scope>NUCLEOTIDE SEQUENCE [LARGE SCALE GENOMIC DNA]</scope>
    <source>
        <strain evidence="1">ISS1029</strain>
    </source>
</reference>
<organism evidence="1 2">
    <name type="scientific">Trichinella zimbabwensis</name>
    <dbReference type="NCBI Taxonomy" id="268475"/>
    <lineage>
        <taxon>Eukaryota</taxon>
        <taxon>Metazoa</taxon>
        <taxon>Ecdysozoa</taxon>
        <taxon>Nematoda</taxon>
        <taxon>Enoplea</taxon>
        <taxon>Dorylaimia</taxon>
        <taxon>Trichinellida</taxon>
        <taxon>Trichinellidae</taxon>
        <taxon>Trichinella</taxon>
    </lineage>
</organism>
<dbReference type="Proteomes" id="UP000055024">
    <property type="component" value="Unassembled WGS sequence"/>
</dbReference>